<reference evidence="4" key="1">
    <citation type="journal article" date="2019" name="Int. J. Syst. Evol. Microbiol.">
        <title>The Global Catalogue of Microorganisms (GCM) 10K type strain sequencing project: providing services to taxonomists for standard genome sequencing and annotation.</title>
        <authorList>
            <consortium name="The Broad Institute Genomics Platform"/>
            <consortium name="The Broad Institute Genome Sequencing Center for Infectious Disease"/>
            <person name="Wu L."/>
            <person name="Ma J."/>
        </authorList>
    </citation>
    <scope>NUCLEOTIDE SEQUENCE [LARGE SCALE GENOMIC DNA]</scope>
    <source>
        <strain evidence="4">JCM 18298</strain>
    </source>
</reference>
<dbReference type="InterPro" id="IPR050564">
    <property type="entry name" value="F420-G6PD/mer"/>
</dbReference>
<dbReference type="InterPro" id="IPR011251">
    <property type="entry name" value="Luciferase-like_dom"/>
</dbReference>
<evidence type="ECO:0000313" key="3">
    <source>
        <dbReference type="EMBL" id="GAA5051395.1"/>
    </source>
</evidence>
<gene>
    <name evidence="3" type="ORF">GCM10023318_22720</name>
</gene>
<feature type="domain" description="Luciferase-like" evidence="2">
    <location>
        <begin position="4"/>
        <end position="222"/>
    </location>
</feature>
<comment type="caution">
    <text evidence="3">The sequence shown here is derived from an EMBL/GenBank/DDBJ whole genome shotgun (WGS) entry which is preliminary data.</text>
</comment>
<dbReference type="Pfam" id="PF00296">
    <property type="entry name" value="Bac_luciferase"/>
    <property type="match status" value="1"/>
</dbReference>
<dbReference type="NCBIfam" id="TIGR03854">
    <property type="entry name" value="F420_MSMEG_3544"/>
    <property type="match status" value="1"/>
</dbReference>
<proteinExistence type="predicted"/>
<dbReference type="EMBL" id="BAABJM010000002">
    <property type="protein sequence ID" value="GAA5051395.1"/>
    <property type="molecule type" value="Genomic_DNA"/>
</dbReference>
<sequence length="295" mass="31764">MKVRIGVGLGPDTAPEQLGAVVDRLESTGVDSLWLSELVYSKAVDPAVGMAFALSRTSRLKVGTSVAILPGRHPVLVAKQLASLAALAPKRVLPVFGLQSAQPSERELFPVPPGQRGAVFDESLRLLRAVLDADDVSFEGEFFTVRNAGIGSRPARPLDIWLGGSAPAALRRIGRYADGWLGSFLTPEQARIGRETIQSTAADAGREIEDDHFGINLAIAEGGIPAELAAVVRHRRPGIDPTSMIADGWADLHRLLDGYLEAGLSKFVVRYTGPRSFEEFIDHFAAELIPRQTDQ</sequence>
<dbReference type="Gene3D" id="3.20.20.30">
    <property type="entry name" value="Luciferase-like domain"/>
    <property type="match status" value="1"/>
</dbReference>
<evidence type="ECO:0000313" key="4">
    <source>
        <dbReference type="Proteomes" id="UP001500603"/>
    </source>
</evidence>
<name>A0ABP9K8A4_9NOCA</name>
<dbReference type="InterPro" id="IPR022402">
    <property type="entry name" value="F420_OxRdatse_MSMEG3544_pred"/>
</dbReference>
<evidence type="ECO:0000259" key="2">
    <source>
        <dbReference type="Pfam" id="PF00296"/>
    </source>
</evidence>
<keyword evidence="4" id="KW-1185">Reference proteome</keyword>
<dbReference type="PANTHER" id="PTHR43244:SF1">
    <property type="entry name" value="5,10-METHYLENETETRAHYDROMETHANOPTERIN REDUCTASE"/>
    <property type="match status" value="1"/>
</dbReference>
<dbReference type="RefSeq" id="WP_345495220.1">
    <property type="nucleotide sequence ID" value="NZ_BAABJM010000002.1"/>
</dbReference>
<protein>
    <submittedName>
        <fullName evidence="3">TIGR03854 family LLM class F420-dependent oxidoreductase</fullName>
    </submittedName>
</protein>
<dbReference type="InterPro" id="IPR036661">
    <property type="entry name" value="Luciferase-like_sf"/>
</dbReference>
<evidence type="ECO:0000256" key="1">
    <source>
        <dbReference type="ARBA" id="ARBA00023002"/>
    </source>
</evidence>
<dbReference type="Proteomes" id="UP001500603">
    <property type="component" value="Unassembled WGS sequence"/>
</dbReference>
<dbReference type="SUPFAM" id="SSF51679">
    <property type="entry name" value="Bacterial luciferase-like"/>
    <property type="match status" value="1"/>
</dbReference>
<accession>A0ABP9K8A4</accession>
<organism evidence="3 4">
    <name type="scientific">Nocardia callitridis</name>
    <dbReference type="NCBI Taxonomy" id="648753"/>
    <lineage>
        <taxon>Bacteria</taxon>
        <taxon>Bacillati</taxon>
        <taxon>Actinomycetota</taxon>
        <taxon>Actinomycetes</taxon>
        <taxon>Mycobacteriales</taxon>
        <taxon>Nocardiaceae</taxon>
        <taxon>Nocardia</taxon>
    </lineage>
</organism>
<dbReference type="PANTHER" id="PTHR43244">
    <property type="match status" value="1"/>
</dbReference>
<keyword evidence="1" id="KW-0560">Oxidoreductase</keyword>